<evidence type="ECO:0000256" key="1">
    <source>
        <dbReference type="SAM" id="MobiDB-lite"/>
    </source>
</evidence>
<name>A0A2G8JG29_STIJA</name>
<feature type="compositionally biased region" description="Basic and acidic residues" evidence="1">
    <location>
        <begin position="48"/>
        <end position="96"/>
    </location>
</feature>
<comment type="caution">
    <text evidence="2">The sequence shown here is derived from an EMBL/GenBank/DDBJ whole genome shotgun (WGS) entry which is preliminary data.</text>
</comment>
<proteinExistence type="predicted"/>
<gene>
    <name evidence="2" type="ORF">BSL78_28485</name>
</gene>
<protein>
    <submittedName>
        <fullName evidence="2">Uncharacterized protein</fullName>
    </submittedName>
</protein>
<feature type="region of interest" description="Disordered" evidence="1">
    <location>
        <begin position="142"/>
        <end position="208"/>
    </location>
</feature>
<feature type="region of interest" description="Disordered" evidence="1">
    <location>
        <begin position="48"/>
        <end position="129"/>
    </location>
</feature>
<reference evidence="2 3" key="1">
    <citation type="journal article" date="2017" name="PLoS Biol.">
        <title>The sea cucumber genome provides insights into morphological evolution and visceral regeneration.</title>
        <authorList>
            <person name="Zhang X."/>
            <person name="Sun L."/>
            <person name="Yuan J."/>
            <person name="Sun Y."/>
            <person name="Gao Y."/>
            <person name="Zhang L."/>
            <person name="Li S."/>
            <person name="Dai H."/>
            <person name="Hamel J.F."/>
            <person name="Liu C."/>
            <person name="Yu Y."/>
            <person name="Liu S."/>
            <person name="Lin W."/>
            <person name="Guo K."/>
            <person name="Jin S."/>
            <person name="Xu P."/>
            <person name="Storey K.B."/>
            <person name="Huan P."/>
            <person name="Zhang T."/>
            <person name="Zhou Y."/>
            <person name="Zhang J."/>
            <person name="Lin C."/>
            <person name="Li X."/>
            <person name="Xing L."/>
            <person name="Huo D."/>
            <person name="Sun M."/>
            <person name="Wang L."/>
            <person name="Mercier A."/>
            <person name="Li F."/>
            <person name="Yang H."/>
            <person name="Xiang J."/>
        </authorList>
    </citation>
    <scope>NUCLEOTIDE SEQUENCE [LARGE SCALE GENOMIC DNA]</scope>
    <source>
        <strain evidence="2">Shaxun</strain>
        <tissue evidence="2">Muscle</tissue>
    </source>
</reference>
<organism evidence="2 3">
    <name type="scientific">Stichopus japonicus</name>
    <name type="common">Sea cucumber</name>
    <dbReference type="NCBI Taxonomy" id="307972"/>
    <lineage>
        <taxon>Eukaryota</taxon>
        <taxon>Metazoa</taxon>
        <taxon>Echinodermata</taxon>
        <taxon>Eleutherozoa</taxon>
        <taxon>Echinozoa</taxon>
        <taxon>Holothuroidea</taxon>
        <taxon>Aspidochirotacea</taxon>
        <taxon>Aspidochirotida</taxon>
        <taxon>Stichopodidae</taxon>
        <taxon>Apostichopus</taxon>
    </lineage>
</organism>
<dbReference type="SUPFAM" id="SSF50729">
    <property type="entry name" value="PH domain-like"/>
    <property type="match status" value="1"/>
</dbReference>
<dbReference type="Proteomes" id="UP000230750">
    <property type="component" value="Unassembled WGS sequence"/>
</dbReference>
<evidence type="ECO:0000313" key="3">
    <source>
        <dbReference type="Proteomes" id="UP000230750"/>
    </source>
</evidence>
<sequence>MINSPLPIVCKLLPSSLLNEHKATICLHSNIITLGLVIHIASLPHGEKKTQLVTDPDKQQEVSREEPKEDFKETQGNKEEGILTRKEEKVDVKAGDKVPNVPVLVEEHKDEEGQDIEGEKDEEEKEKGRITEEVEKLDVKVRGDVPSGDGTAVEVEEQKDEGQDIEGEKEKGRITGEVEKLDVKVGGDVPSGDGTAVEVEEHEDAKEKEMVRFDEKAEIFHEKEQEWDKLGIGNIVILLDEKQKYEINMINKENDRIIASHPVRKEY</sequence>
<dbReference type="EMBL" id="MRZV01002103">
    <property type="protein sequence ID" value="PIK34688.1"/>
    <property type="molecule type" value="Genomic_DNA"/>
</dbReference>
<feature type="compositionally biased region" description="Basic and acidic residues" evidence="1">
    <location>
        <begin position="160"/>
        <end position="185"/>
    </location>
</feature>
<feature type="compositionally biased region" description="Acidic residues" evidence="1">
    <location>
        <begin position="112"/>
        <end position="124"/>
    </location>
</feature>
<accession>A0A2G8JG29</accession>
<keyword evidence="3" id="KW-1185">Reference proteome</keyword>
<dbReference type="AlphaFoldDB" id="A0A2G8JG29"/>
<evidence type="ECO:0000313" key="2">
    <source>
        <dbReference type="EMBL" id="PIK34688.1"/>
    </source>
</evidence>
<dbReference type="Gene3D" id="2.30.29.30">
    <property type="entry name" value="Pleckstrin-homology domain (PH domain)/Phosphotyrosine-binding domain (PTB)"/>
    <property type="match status" value="1"/>
</dbReference>
<dbReference type="InterPro" id="IPR011993">
    <property type="entry name" value="PH-like_dom_sf"/>
</dbReference>